<keyword evidence="2" id="KW-1185">Reference proteome</keyword>
<proteinExistence type="predicted"/>
<accession>A0AA42CKR6</accession>
<evidence type="ECO:0000313" key="2">
    <source>
        <dbReference type="Proteomes" id="UP001165667"/>
    </source>
</evidence>
<evidence type="ECO:0008006" key="3">
    <source>
        <dbReference type="Google" id="ProtNLM"/>
    </source>
</evidence>
<organism evidence="1 2">
    <name type="scientific">Lichenifustis flavocetrariae</name>
    <dbReference type="NCBI Taxonomy" id="2949735"/>
    <lineage>
        <taxon>Bacteria</taxon>
        <taxon>Pseudomonadati</taxon>
        <taxon>Pseudomonadota</taxon>
        <taxon>Alphaproteobacteria</taxon>
        <taxon>Hyphomicrobiales</taxon>
        <taxon>Lichenihabitantaceae</taxon>
        <taxon>Lichenifustis</taxon>
    </lineage>
</organism>
<gene>
    <name evidence="1" type="ORF">M8523_22805</name>
</gene>
<dbReference type="EMBL" id="JAMOIM010000018">
    <property type="protein sequence ID" value="MCW6510849.1"/>
    <property type="molecule type" value="Genomic_DNA"/>
</dbReference>
<sequence length="75" mass="8225">MQPVAYTSAEATQAKVESHFIIGQDPSGHWLAIETHRLGGGLFKSRADAVHFVEFETGRRPGAVEFSPTPVRLSF</sequence>
<dbReference type="AlphaFoldDB" id="A0AA42CKR6"/>
<comment type="caution">
    <text evidence="1">The sequence shown here is derived from an EMBL/GenBank/DDBJ whole genome shotgun (WGS) entry which is preliminary data.</text>
</comment>
<reference evidence="1" key="1">
    <citation type="submission" date="2022-05" db="EMBL/GenBank/DDBJ databases">
        <authorList>
            <person name="Pankratov T."/>
        </authorList>
    </citation>
    <scope>NUCLEOTIDE SEQUENCE</scope>
    <source>
        <strain evidence="1">BP6-180914</strain>
    </source>
</reference>
<evidence type="ECO:0000313" key="1">
    <source>
        <dbReference type="EMBL" id="MCW6510849.1"/>
    </source>
</evidence>
<name>A0AA42CKR6_9HYPH</name>
<dbReference type="Proteomes" id="UP001165667">
    <property type="component" value="Unassembled WGS sequence"/>
</dbReference>
<protein>
    <recommendedName>
        <fullName evidence="3">RAG2 PHD domain containing protein</fullName>
    </recommendedName>
</protein>